<dbReference type="Gene3D" id="1.10.510.10">
    <property type="entry name" value="Transferase(Phosphotransferase) domain 1"/>
    <property type="match status" value="1"/>
</dbReference>
<dbReference type="PROSITE" id="PS50011">
    <property type="entry name" value="PROTEIN_KINASE_DOM"/>
    <property type="match status" value="1"/>
</dbReference>
<name>A0A1S1M2Z9_MYCCH</name>
<dbReference type="PROSITE" id="PS00107">
    <property type="entry name" value="PROTEIN_KINASE_ATP"/>
    <property type="match status" value="1"/>
</dbReference>
<dbReference type="Proteomes" id="UP000179441">
    <property type="component" value="Unassembled WGS sequence"/>
</dbReference>
<evidence type="ECO:0000313" key="6">
    <source>
        <dbReference type="Proteomes" id="UP000179441"/>
    </source>
</evidence>
<dbReference type="InterPro" id="IPR000719">
    <property type="entry name" value="Prot_kinase_dom"/>
</dbReference>
<keyword evidence="6" id="KW-1185">Reference proteome</keyword>
<dbReference type="CDD" id="cd14014">
    <property type="entry name" value="STKc_PknB_like"/>
    <property type="match status" value="1"/>
</dbReference>
<dbReference type="InterPro" id="IPR017441">
    <property type="entry name" value="Protein_kinase_ATP_BS"/>
</dbReference>
<reference evidence="5 6" key="1">
    <citation type="submission" date="2016-10" db="EMBL/GenBank/DDBJ databases">
        <title>Evaluation of Human, Veterinary and Environmental Mycobacterium chelonae Isolates by Core Genome Phylogenomic Analysis, Targeted Gene Comparison, and Anti-microbial Susceptibility Patterns: A Tale of Mistaken Identities.</title>
        <authorList>
            <person name="Fogelson S.B."/>
            <person name="Camus A.C."/>
            <person name="Lorenz W."/>
            <person name="Vasireddy R."/>
            <person name="Vasireddy S."/>
            <person name="Smith T."/>
            <person name="Brown-Elliott B.A."/>
            <person name="Wallace R.J.Jr."/>
            <person name="Hasan N.A."/>
            <person name="Reischl U."/>
            <person name="Sanchez S."/>
        </authorList>
    </citation>
    <scope>NUCLEOTIDE SEQUENCE [LARGE SCALE GENOMIC DNA]</scope>
    <source>
        <strain evidence="5 6">15518</strain>
    </source>
</reference>
<dbReference type="RefSeq" id="WP_070951782.1">
    <property type="nucleotide sequence ID" value="NZ_CP050145.1"/>
</dbReference>
<dbReference type="PROSITE" id="PS00109">
    <property type="entry name" value="PROTEIN_KINASE_TYR"/>
    <property type="match status" value="1"/>
</dbReference>
<proteinExistence type="predicted"/>
<protein>
    <recommendedName>
        <fullName evidence="4">Protein kinase domain-containing protein</fullName>
    </recommendedName>
</protein>
<dbReference type="AlphaFoldDB" id="A0A1S1M2Z9"/>
<accession>A0A1S1M2Z9</accession>
<evidence type="ECO:0000256" key="3">
    <source>
        <dbReference type="PROSITE-ProRule" id="PRU10141"/>
    </source>
</evidence>
<keyword evidence="1 3" id="KW-0547">Nucleotide-binding</keyword>
<evidence type="ECO:0000313" key="5">
    <source>
        <dbReference type="EMBL" id="OHU79009.1"/>
    </source>
</evidence>
<evidence type="ECO:0000256" key="1">
    <source>
        <dbReference type="ARBA" id="ARBA00022741"/>
    </source>
</evidence>
<dbReference type="GO" id="GO:0005524">
    <property type="term" value="F:ATP binding"/>
    <property type="evidence" value="ECO:0007669"/>
    <property type="project" value="UniProtKB-UniRule"/>
</dbReference>
<dbReference type="SUPFAM" id="SSF56112">
    <property type="entry name" value="Protein kinase-like (PK-like)"/>
    <property type="match status" value="1"/>
</dbReference>
<comment type="caution">
    <text evidence="5">The sequence shown here is derived from an EMBL/GenBank/DDBJ whole genome shotgun (WGS) entry which is preliminary data.</text>
</comment>
<evidence type="ECO:0000259" key="4">
    <source>
        <dbReference type="PROSITE" id="PS50011"/>
    </source>
</evidence>
<dbReference type="GO" id="GO:0004672">
    <property type="term" value="F:protein kinase activity"/>
    <property type="evidence" value="ECO:0007669"/>
    <property type="project" value="InterPro"/>
</dbReference>
<dbReference type="Pfam" id="PF00069">
    <property type="entry name" value="Pkinase"/>
    <property type="match status" value="1"/>
</dbReference>
<feature type="binding site" evidence="3">
    <location>
        <position position="175"/>
    </location>
    <ligand>
        <name>ATP</name>
        <dbReference type="ChEBI" id="CHEBI:30616"/>
    </ligand>
</feature>
<organism evidence="5 6">
    <name type="scientific">Mycobacteroides chelonae</name>
    <name type="common">Mycobacterium chelonae</name>
    <dbReference type="NCBI Taxonomy" id="1774"/>
    <lineage>
        <taxon>Bacteria</taxon>
        <taxon>Bacillati</taxon>
        <taxon>Actinomycetota</taxon>
        <taxon>Actinomycetes</taxon>
        <taxon>Mycobacteriales</taxon>
        <taxon>Mycobacteriaceae</taxon>
        <taxon>Mycobacteroides</taxon>
    </lineage>
</organism>
<dbReference type="InterPro" id="IPR008266">
    <property type="entry name" value="Tyr_kinase_AS"/>
</dbReference>
<sequence>MNPIEIMQTALDERYPDGGIPDSYFAMYTADATGRMFARFHFQADSLLEFLDRKSRTAARHYNATESRDLLQLMRELLDAYQVMRDCGHPFEIAHAYTDVFKRCKQFLQETQGSSIPADLPMISISRYRPIFTLVDRPGRRLIIDRQALRVIGSGSYGMVWEYIDPNYGIKFALKRVRAGRDTEVQRFRREYDLMRQMDSPNVLRVYGYDDQLHEYTMEHCTGTLHDFISRNNSRFTFAQRRDIALQFLHGLKHIHQHGVLHRDLSARNILVQEYADLAVTIKVADFGLAKARDSELTRTRSAVKGTIVDPSLESFRDYDISYEMYPVGHLLGFIFSGRTDPFKAPETVIPIVRRCLDPDRPQRYANVSELIAHVAALPA</sequence>
<gene>
    <name evidence="5" type="ORF">BKG84_12045</name>
</gene>
<dbReference type="PANTHER" id="PTHR24418">
    <property type="entry name" value="TYROSINE-PROTEIN KINASE"/>
    <property type="match status" value="1"/>
</dbReference>
<keyword evidence="2 3" id="KW-0067">ATP-binding</keyword>
<dbReference type="InterPro" id="IPR050198">
    <property type="entry name" value="Non-receptor_tyrosine_kinases"/>
</dbReference>
<feature type="domain" description="Protein kinase" evidence="4">
    <location>
        <begin position="146"/>
        <end position="380"/>
    </location>
</feature>
<evidence type="ECO:0000256" key="2">
    <source>
        <dbReference type="ARBA" id="ARBA00022840"/>
    </source>
</evidence>
<dbReference type="InterPro" id="IPR011009">
    <property type="entry name" value="Kinase-like_dom_sf"/>
</dbReference>
<dbReference type="EMBL" id="MLIS01000001">
    <property type="protein sequence ID" value="OHU79009.1"/>
    <property type="molecule type" value="Genomic_DNA"/>
</dbReference>